<keyword evidence="2" id="KW-1185">Reference proteome</keyword>
<reference evidence="1" key="1">
    <citation type="submission" date="2021-02" db="EMBL/GenBank/DDBJ databases">
        <authorList>
            <person name="Nowell W R."/>
        </authorList>
    </citation>
    <scope>NUCLEOTIDE SEQUENCE</scope>
</reference>
<organism evidence="1 2">
    <name type="scientific">Rotaria socialis</name>
    <dbReference type="NCBI Taxonomy" id="392032"/>
    <lineage>
        <taxon>Eukaryota</taxon>
        <taxon>Metazoa</taxon>
        <taxon>Spiralia</taxon>
        <taxon>Gnathifera</taxon>
        <taxon>Rotifera</taxon>
        <taxon>Eurotatoria</taxon>
        <taxon>Bdelloidea</taxon>
        <taxon>Philodinida</taxon>
        <taxon>Philodinidae</taxon>
        <taxon>Rotaria</taxon>
    </lineage>
</organism>
<dbReference type="Proteomes" id="UP000663873">
    <property type="component" value="Unassembled WGS sequence"/>
</dbReference>
<dbReference type="Gene3D" id="2.120.10.30">
    <property type="entry name" value="TolB, C-terminal domain"/>
    <property type="match status" value="1"/>
</dbReference>
<evidence type="ECO:0008006" key="3">
    <source>
        <dbReference type="Google" id="ProtNLM"/>
    </source>
</evidence>
<evidence type="ECO:0000313" key="1">
    <source>
        <dbReference type="EMBL" id="CAF4653196.1"/>
    </source>
</evidence>
<name>A0A821FMJ9_9BILA</name>
<dbReference type="EMBL" id="CAJOBP010030110">
    <property type="protein sequence ID" value="CAF4653196.1"/>
    <property type="molecule type" value="Genomic_DNA"/>
</dbReference>
<proteinExistence type="predicted"/>
<dbReference type="InterPro" id="IPR011042">
    <property type="entry name" value="6-blade_b-propeller_TolB-like"/>
</dbReference>
<sequence length="143" mass="16344">MRYRQTNFDFIQAESARLVDSRLQPCISGAQTIISSLYKSLSIPYPILRVRWVSDTNRVLPTPLCSAHINFNSTWKRNGVTVAGGNGPGTGTNQLNVPHGLFLDNDQTLYIAEWSNHRIVERKNWSGFRSNCSWWKWSTEISK</sequence>
<protein>
    <recommendedName>
        <fullName evidence="3">NHL repeat-containing protein</fullName>
    </recommendedName>
</protein>
<evidence type="ECO:0000313" key="2">
    <source>
        <dbReference type="Proteomes" id="UP000663873"/>
    </source>
</evidence>
<comment type="caution">
    <text evidence="1">The sequence shown here is derived from an EMBL/GenBank/DDBJ whole genome shotgun (WGS) entry which is preliminary data.</text>
</comment>
<dbReference type="AlphaFoldDB" id="A0A821FMJ9"/>
<accession>A0A821FMJ9</accession>
<gene>
    <name evidence="1" type="ORF">UJA718_LOCUS33830</name>
</gene>